<gene>
    <name evidence="9" type="primary">arnC_1</name>
    <name evidence="9" type="ORF">OXPF_12080</name>
</gene>
<dbReference type="SUPFAM" id="SSF53448">
    <property type="entry name" value="Nucleotide-diphospho-sugar transferases"/>
    <property type="match status" value="1"/>
</dbReference>
<keyword evidence="4" id="KW-0812">Transmembrane</keyword>
<dbReference type="EC" id="2.4.2.53" evidence="9"/>
<evidence type="ECO:0000259" key="8">
    <source>
        <dbReference type="Pfam" id="PF00535"/>
    </source>
</evidence>
<evidence type="ECO:0000256" key="7">
    <source>
        <dbReference type="ARBA" id="ARBA00023136"/>
    </source>
</evidence>
<evidence type="ECO:0000256" key="6">
    <source>
        <dbReference type="ARBA" id="ARBA00022989"/>
    </source>
</evidence>
<dbReference type="Gene3D" id="3.90.550.10">
    <property type="entry name" value="Spore Coat Polysaccharide Biosynthesis Protein SpsA, Chain A"/>
    <property type="match status" value="1"/>
</dbReference>
<evidence type="ECO:0000256" key="3">
    <source>
        <dbReference type="ARBA" id="ARBA00022679"/>
    </source>
</evidence>
<evidence type="ECO:0000256" key="4">
    <source>
        <dbReference type="ARBA" id="ARBA00022692"/>
    </source>
</evidence>
<reference evidence="9 10" key="1">
    <citation type="submission" date="2015-09" db="EMBL/GenBank/DDBJ databases">
        <title>Genome sequence of Oxobacter pfennigii DSM 3222.</title>
        <authorList>
            <person name="Poehlein A."/>
            <person name="Bengelsdorf F.R."/>
            <person name="Schiel-Bengelsdorf B."/>
            <person name="Duerre P."/>
            <person name="Daniel R."/>
        </authorList>
    </citation>
    <scope>NUCLEOTIDE SEQUENCE [LARGE SCALE GENOMIC DNA]</scope>
    <source>
        <strain evidence="9 10">DSM 3222</strain>
    </source>
</reference>
<dbReference type="InterPro" id="IPR001173">
    <property type="entry name" value="Glyco_trans_2-like"/>
</dbReference>
<dbReference type="RefSeq" id="WP_054874298.1">
    <property type="nucleotide sequence ID" value="NZ_LKET01000026.1"/>
</dbReference>
<dbReference type="Pfam" id="PF00535">
    <property type="entry name" value="Glycos_transf_2"/>
    <property type="match status" value="1"/>
</dbReference>
<dbReference type="PANTHER" id="PTHR48090:SF3">
    <property type="entry name" value="UNDECAPRENYL-PHOSPHATE 4-DEOXY-4-FORMAMIDO-L-ARABINOSE TRANSFERASE"/>
    <property type="match status" value="1"/>
</dbReference>
<keyword evidence="10" id="KW-1185">Reference proteome</keyword>
<sequence>MKPFISVIIPVYNSCNTLDELYSQITKVFNDSFKIEIILVDDGSKDLSFERMSLLSKTDRRVKAIRLDGNFGQQNAIMCGLNYSKGEYVVTMDDDLQHPPQEIHKLYEKILMGYDAVYGIPQVKKHSLIKNIGSIMTDRLFNLICGKPKDIRVSSFRIMTRSAVDTIIKDNTPFVYISAIALKNKMKIGNVTVVHNVRKEGTSGYSLYKLAKLFFKLYIYYSPMSSLKNKSCSPQYIIKDMD</sequence>
<keyword evidence="1" id="KW-1003">Cell membrane</keyword>
<dbReference type="PANTHER" id="PTHR48090">
    <property type="entry name" value="UNDECAPRENYL-PHOSPHATE 4-DEOXY-4-FORMAMIDO-L-ARABINOSE TRANSFERASE-RELATED"/>
    <property type="match status" value="1"/>
</dbReference>
<evidence type="ECO:0000256" key="1">
    <source>
        <dbReference type="ARBA" id="ARBA00022475"/>
    </source>
</evidence>
<evidence type="ECO:0000313" key="10">
    <source>
        <dbReference type="Proteomes" id="UP000050326"/>
    </source>
</evidence>
<dbReference type="CDD" id="cd04187">
    <property type="entry name" value="DPM1_like_bac"/>
    <property type="match status" value="1"/>
</dbReference>
<proteinExistence type="predicted"/>
<name>A0A0P8WBL3_9CLOT</name>
<evidence type="ECO:0000256" key="2">
    <source>
        <dbReference type="ARBA" id="ARBA00022676"/>
    </source>
</evidence>
<keyword evidence="6" id="KW-1133">Transmembrane helix</keyword>
<dbReference type="GO" id="GO:0009103">
    <property type="term" value="P:lipopolysaccharide biosynthetic process"/>
    <property type="evidence" value="ECO:0007669"/>
    <property type="project" value="UniProtKB-KW"/>
</dbReference>
<organism evidence="9 10">
    <name type="scientific">Oxobacter pfennigii</name>
    <dbReference type="NCBI Taxonomy" id="36849"/>
    <lineage>
        <taxon>Bacteria</taxon>
        <taxon>Bacillati</taxon>
        <taxon>Bacillota</taxon>
        <taxon>Clostridia</taxon>
        <taxon>Eubacteriales</taxon>
        <taxon>Clostridiaceae</taxon>
        <taxon>Oxobacter</taxon>
    </lineage>
</organism>
<dbReference type="OrthoDB" id="9807778at2"/>
<dbReference type="InterPro" id="IPR029044">
    <property type="entry name" value="Nucleotide-diphossugar_trans"/>
</dbReference>
<dbReference type="GO" id="GO:0005886">
    <property type="term" value="C:plasma membrane"/>
    <property type="evidence" value="ECO:0007669"/>
    <property type="project" value="TreeGrafter"/>
</dbReference>
<dbReference type="Proteomes" id="UP000050326">
    <property type="component" value="Unassembled WGS sequence"/>
</dbReference>
<keyword evidence="3 9" id="KW-0808">Transferase</keyword>
<dbReference type="AlphaFoldDB" id="A0A0P8WBL3"/>
<keyword evidence="7" id="KW-0472">Membrane</keyword>
<keyword evidence="5" id="KW-0448">Lipopolysaccharide biosynthesis</keyword>
<protein>
    <submittedName>
        <fullName evidence="9">Undecaprenyl-phosphate 4-deoxy-4-formamido-L-arabinose transferase</fullName>
        <ecNumber evidence="9">2.4.2.53</ecNumber>
    </submittedName>
</protein>
<keyword evidence="2 9" id="KW-0328">Glycosyltransferase</keyword>
<dbReference type="STRING" id="36849.OXPF_12080"/>
<dbReference type="InterPro" id="IPR050256">
    <property type="entry name" value="Glycosyltransferase_2"/>
</dbReference>
<evidence type="ECO:0000313" key="9">
    <source>
        <dbReference type="EMBL" id="KPU45315.1"/>
    </source>
</evidence>
<dbReference type="EMBL" id="LKET01000026">
    <property type="protein sequence ID" value="KPU45315.1"/>
    <property type="molecule type" value="Genomic_DNA"/>
</dbReference>
<dbReference type="GO" id="GO:0099621">
    <property type="term" value="F:undecaprenyl-phosphate 4-deoxy-4-formamido-L-arabinose transferase activity"/>
    <property type="evidence" value="ECO:0007669"/>
    <property type="project" value="UniProtKB-EC"/>
</dbReference>
<evidence type="ECO:0000256" key="5">
    <source>
        <dbReference type="ARBA" id="ARBA00022985"/>
    </source>
</evidence>
<accession>A0A0P8WBL3</accession>
<comment type="caution">
    <text evidence="9">The sequence shown here is derived from an EMBL/GenBank/DDBJ whole genome shotgun (WGS) entry which is preliminary data.</text>
</comment>
<feature type="domain" description="Glycosyltransferase 2-like" evidence="8">
    <location>
        <begin position="6"/>
        <end position="165"/>
    </location>
</feature>